<name>A0A099P3J5_PICKU</name>
<dbReference type="GO" id="GO:0004672">
    <property type="term" value="F:protein kinase activity"/>
    <property type="evidence" value="ECO:0007669"/>
    <property type="project" value="InterPro"/>
</dbReference>
<dbReference type="FunFam" id="1.25.40.430:FF:000003">
    <property type="entry name" value="Checkpoint serine/threonine-protein kinase BUB1"/>
    <property type="match status" value="1"/>
</dbReference>
<dbReference type="Pfam" id="PF00069">
    <property type="entry name" value="Pkinase"/>
    <property type="match status" value="1"/>
</dbReference>
<evidence type="ECO:0000256" key="2">
    <source>
        <dbReference type="ARBA" id="ARBA00022454"/>
    </source>
</evidence>
<evidence type="ECO:0000313" key="9">
    <source>
        <dbReference type="Proteomes" id="UP000029867"/>
    </source>
</evidence>
<feature type="domain" description="BUB1 N-terminal" evidence="7">
    <location>
        <begin position="51"/>
        <end position="211"/>
    </location>
</feature>
<keyword evidence="4" id="KW-0137">Centromere</keyword>
<feature type="domain" description="Protein kinase" evidence="6">
    <location>
        <begin position="587"/>
        <end position="853"/>
    </location>
</feature>
<evidence type="ECO:0000256" key="1">
    <source>
        <dbReference type="ARBA" id="ARBA00004629"/>
    </source>
</evidence>
<evidence type="ECO:0000256" key="3">
    <source>
        <dbReference type="ARBA" id="ARBA00022838"/>
    </source>
</evidence>
<evidence type="ECO:0000256" key="4">
    <source>
        <dbReference type="ARBA" id="ARBA00023328"/>
    </source>
</evidence>
<dbReference type="PROSITE" id="PS50011">
    <property type="entry name" value="PROTEIN_KINASE_DOM"/>
    <property type="match status" value="1"/>
</dbReference>
<organism evidence="8 9">
    <name type="scientific">Pichia kudriavzevii</name>
    <name type="common">Yeast</name>
    <name type="synonym">Issatchenkia orientalis</name>
    <dbReference type="NCBI Taxonomy" id="4909"/>
    <lineage>
        <taxon>Eukaryota</taxon>
        <taxon>Fungi</taxon>
        <taxon>Dikarya</taxon>
        <taxon>Ascomycota</taxon>
        <taxon>Saccharomycotina</taxon>
        <taxon>Pichiomycetes</taxon>
        <taxon>Pichiales</taxon>
        <taxon>Pichiaceae</taxon>
        <taxon>Pichia</taxon>
    </lineage>
</organism>
<dbReference type="PROSITE" id="PS51489">
    <property type="entry name" value="BUB1_N"/>
    <property type="match status" value="1"/>
</dbReference>
<dbReference type="SUPFAM" id="SSF48452">
    <property type="entry name" value="TPR-like"/>
    <property type="match status" value="1"/>
</dbReference>
<dbReference type="GO" id="GO:0005524">
    <property type="term" value="F:ATP binding"/>
    <property type="evidence" value="ECO:0007669"/>
    <property type="project" value="InterPro"/>
</dbReference>
<reference evidence="9" key="1">
    <citation type="journal article" date="2014" name="Microb. Cell Fact.">
        <title>Exploiting Issatchenkia orientalis SD108 for succinic acid production.</title>
        <authorList>
            <person name="Xiao H."/>
            <person name="Shao Z."/>
            <person name="Jiang Y."/>
            <person name="Dole S."/>
            <person name="Zhao H."/>
        </authorList>
    </citation>
    <scope>NUCLEOTIDE SEQUENCE [LARGE SCALE GENOMIC DNA]</scope>
    <source>
        <strain evidence="9">SD108</strain>
    </source>
</reference>
<evidence type="ECO:0000259" key="7">
    <source>
        <dbReference type="PROSITE" id="PS51489"/>
    </source>
</evidence>
<dbReference type="Proteomes" id="UP000029867">
    <property type="component" value="Unassembled WGS sequence"/>
</dbReference>
<evidence type="ECO:0008006" key="10">
    <source>
        <dbReference type="Google" id="ProtNLM"/>
    </source>
</evidence>
<dbReference type="InterPro" id="IPR011009">
    <property type="entry name" value="Kinase-like_dom_sf"/>
</dbReference>
<dbReference type="SUPFAM" id="SSF56112">
    <property type="entry name" value="Protein kinase-like (PK-like)"/>
    <property type="match status" value="1"/>
</dbReference>
<dbReference type="InterPro" id="IPR013212">
    <property type="entry name" value="Mad3/Bub1_I"/>
</dbReference>
<keyword evidence="3" id="KW-0995">Kinetochore</keyword>
<dbReference type="SMART" id="SM00777">
    <property type="entry name" value="Mad3_BUB1_I"/>
    <property type="match status" value="1"/>
</dbReference>
<dbReference type="Pfam" id="PF08311">
    <property type="entry name" value="Mad3_BUB1_I"/>
    <property type="match status" value="1"/>
</dbReference>
<evidence type="ECO:0000313" key="8">
    <source>
        <dbReference type="EMBL" id="KGK38631.1"/>
    </source>
</evidence>
<evidence type="ECO:0000259" key="6">
    <source>
        <dbReference type="PROSITE" id="PS50011"/>
    </source>
</evidence>
<dbReference type="AlphaFoldDB" id="A0A099P3J5"/>
<comment type="caution">
    <text evidence="8">The sequence shown here is derived from an EMBL/GenBank/DDBJ whole genome shotgun (WGS) entry which is preliminary data.</text>
</comment>
<gene>
    <name evidence="8" type="ORF">JL09_g2209</name>
</gene>
<accession>A0A099P3J5</accession>
<evidence type="ECO:0000256" key="5">
    <source>
        <dbReference type="SAM" id="MobiDB-lite"/>
    </source>
</evidence>
<proteinExistence type="predicted"/>
<dbReference type="GO" id="GO:0007094">
    <property type="term" value="P:mitotic spindle assembly checkpoint signaling"/>
    <property type="evidence" value="ECO:0007669"/>
    <property type="project" value="InterPro"/>
</dbReference>
<comment type="subcellular location">
    <subcellularLocation>
        <location evidence="1">Chromosome</location>
        <location evidence="1">Centromere</location>
        <location evidence="1">Kinetochore</location>
    </subcellularLocation>
</comment>
<protein>
    <recommendedName>
        <fullName evidence="10">Checkpoint serine/threonine-protein kinase BUB1</fullName>
    </recommendedName>
</protein>
<dbReference type="InterPro" id="IPR015661">
    <property type="entry name" value="Bub1/Mad3"/>
</dbReference>
<dbReference type="InterPro" id="IPR000719">
    <property type="entry name" value="Prot_kinase_dom"/>
</dbReference>
<dbReference type="InterPro" id="IPR011990">
    <property type="entry name" value="TPR-like_helical_dom_sf"/>
</dbReference>
<dbReference type="eggNOG" id="KOG1166">
    <property type="taxonomic scope" value="Eukaryota"/>
</dbReference>
<dbReference type="Gene3D" id="1.10.510.10">
    <property type="entry name" value="Transferase(Phosphotransferase) domain 1"/>
    <property type="match status" value="1"/>
</dbReference>
<keyword evidence="2" id="KW-0158">Chromosome</keyword>
<dbReference type="PANTHER" id="PTHR14030">
    <property type="entry name" value="MITOTIC CHECKPOINT SERINE/THREONINE-PROTEIN KINASE BUB1"/>
    <property type="match status" value="1"/>
</dbReference>
<dbReference type="SMART" id="SM00220">
    <property type="entry name" value="S_TKc"/>
    <property type="match status" value="1"/>
</dbReference>
<dbReference type="Gene3D" id="1.25.40.430">
    <property type="match status" value="1"/>
</dbReference>
<feature type="region of interest" description="Disordered" evidence="5">
    <location>
        <begin position="475"/>
        <end position="501"/>
    </location>
</feature>
<dbReference type="EMBL" id="JQFK01000017">
    <property type="protein sequence ID" value="KGK38631.1"/>
    <property type="molecule type" value="Genomic_DNA"/>
</dbReference>
<dbReference type="GO" id="GO:0000776">
    <property type="term" value="C:kinetochore"/>
    <property type="evidence" value="ECO:0007669"/>
    <property type="project" value="UniProtKB-KW"/>
</dbReference>
<feature type="compositionally biased region" description="Polar residues" evidence="5">
    <location>
        <begin position="489"/>
        <end position="500"/>
    </location>
</feature>
<sequence length="880" mass="101827">MIETTDFASIEVDKENIQPIPQGRSALKLKELVTADQDKLNATLIKERAEFESKLTPETLEELDDPLELYLQYIKWIRENYRNGNTNESCLIQVLERATHDFKDNDYYKNEIRYFKIWLEYITYSDHPGDVFNYLLKKKIGAELALFYEEYSQFFELNGQYDKAQSIFELGISVNARPSKRLKRNYDTFLERRKEKGTTVASYVAKGLSNPDGKGLLLLNSSEKPKKKMELFSGSSLQDKTIDDISAKNHQNLDKIENSRKENKLEPTKWKGQTLNVSSSKTKTTRKMEIFRDKDAQYPITKKVPHADGKRYETHDFNLDLFMPTAKSNSAIKSESFSMFEVLLKFYNIKPVSVENKSEFTKRSSSTAFETPLNKRVKNTCVDQSPNVQDTPLLEYFKSSKGIFSMMDEDKSAVTEGKDNFEKEVVGRKTTFGDIPRTEEKNELIDAIIGGAFSDIFTDNTLTKTTEKELLKTPIKESSMKTSLEKTETQNNDDLTSSPFVENPDDSGFELAKSTIVENTVVNPYDRALRKELETKIASKLFRNVNFNNFSNKTIRKLQCFKSIFQPKAPAIYGNKQALIELNNVTFCITRELGSGDLSHIYLSESLDGKLIAMKVTSPPEIWEPYIISAINLRSRDFIKIEAFNMYEDESYLLIPYYEQGSLSDMMKCLSRYNYLTGKNFIEETLIIYLSIQLLSNVIKLHKLQIVHCDLKLEKCMLNIQRSSIKPTFNDLVLTGYEKSIDLTLFPIDTKFNCESMNISGQNLSEIVDSTNWRYEPDYIGVANIIHYLLFGNTLKLRKQGPHFRLVEPLKKYWQQDLWNELFDVLINPKIHGPPESIILELERLKAKFQNWFNLTVDKRLFMNKLRDICGILETRFKTK</sequence>
<dbReference type="VEuPathDB" id="FungiDB:C5L36_0C11130"/>
<dbReference type="HOGENOM" id="CLU_002115_1_0_1"/>
<feature type="compositionally biased region" description="Basic and acidic residues" evidence="5">
    <location>
        <begin position="475"/>
        <end position="488"/>
    </location>
</feature>